<dbReference type="EMBL" id="CP064654">
    <property type="protein sequence ID" value="QPD00328.1"/>
    <property type="molecule type" value="Genomic_DNA"/>
</dbReference>
<keyword evidence="1" id="KW-0732">Signal</keyword>
<dbReference type="PANTHER" id="PTHR43283:SF3">
    <property type="entry name" value="BETA-LACTAMASE FAMILY PROTEIN (AFU_ORTHOLOGUE AFUA_5G07500)"/>
    <property type="match status" value="1"/>
</dbReference>
<organism evidence="3 4">
    <name type="scientific">Qipengyuania soli</name>
    <dbReference type="NCBI Taxonomy" id="2782568"/>
    <lineage>
        <taxon>Bacteria</taxon>
        <taxon>Pseudomonadati</taxon>
        <taxon>Pseudomonadota</taxon>
        <taxon>Alphaproteobacteria</taxon>
        <taxon>Sphingomonadales</taxon>
        <taxon>Erythrobacteraceae</taxon>
        <taxon>Qipengyuania</taxon>
    </lineage>
</organism>
<dbReference type="Gene3D" id="3.40.710.10">
    <property type="entry name" value="DD-peptidase/beta-lactamase superfamily"/>
    <property type="match status" value="1"/>
</dbReference>
<dbReference type="PANTHER" id="PTHR43283">
    <property type="entry name" value="BETA-LACTAMASE-RELATED"/>
    <property type="match status" value="1"/>
</dbReference>
<gene>
    <name evidence="3" type="ORF">IRL76_00880</name>
</gene>
<dbReference type="SUPFAM" id="SSF56601">
    <property type="entry name" value="beta-lactamase/transpeptidase-like"/>
    <property type="match status" value="1"/>
</dbReference>
<protein>
    <submittedName>
        <fullName evidence="3">Beta-lactamase family protein</fullName>
    </submittedName>
</protein>
<dbReference type="Proteomes" id="UP000594459">
    <property type="component" value="Chromosome"/>
</dbReference>
<dbReference type="InterPro" id="IPR050789">
    <property type="entry name" value="Diverse_Enzym_Activities"/>
</dbReference>
<dbReference type="InterPro" id="IPR012338">
    <property type="entry name" value="Beta-lactam/transpept-like"/>
</dbReference>
<dbReference type="InterPro" id="IPR001466">
    <property type="entry name" value="Beta-lactam-related"/>
</dbReference>
<reference evidence="3 4" key="1">
    <citation type="submission" date="2020-11" db="EMBL/GenBank/DDBJ databases">
        <title>The genome sequence of Erythrobacter sp. 6D36.</title>
        <authorList>
            <person name="Liu Y."/>
        </authorList>
    </citation>
    <scope>NUCLEOTIDE SEQUENCE [LARGE SCALE GENOMIC DNA]</scope>
    <source>
        <strain evidence="3 4">6D36</strain>
    </source>
</reference>
<dbReference type="AlphaFoldDB" id="A0A7S8F753"/>
<evidence type="ECO:0000313" key="4">
    <source>
        <dbReference type="Proteomes" id="UP000594459"/>
    </source>
</evidence>
<feature type="domain" description="Beta-lactamase-related" evidence="2">
    <location>
        <begin position="28"/>
        <end position="369"/>
    </location>
</feature>
<feature type="chain" id="PRO_5032781588" evidence="1">
    <location>
        <begin position="24"/>
        <end position="397"/>
    </location>
</feature>
<evidence type="ECO:0000256" key="1">
    <source>
        <dbReference type="SAM" id="SignalP"/>
    </source>
</evidence>
<dbReference type="Pfam" id="PF00144">
    <property type="entry name" value="Beta-lactamase"/>
    <property type="match status" value="1"/>
</dbReference>
<name>A0A7S8F753_9SPHN</name>
<evidence type="ECO:0000259" key="2">
    <source>
        <dbReference type="Pfam" id="PF00144"/>
    </source>
</evidence>
<sequence>MRLFLTASLALLAGCASVPKAPASPPPAAVAVVFDKGSVRPVVVEGMADRSTMRPVTTNDPVRIASISKLVMALAAMRLVDEGKVDLDRDVSDYLGWKLRHPDYPDVPVTLAQLLSHRSSLRDDAGYVIPLGESLQAKFTDPAAWYHGAPPGEAPFEYANVGSPVVATVLEAASGERYDRLVERTVFAPLGIEACLNWIGCAQDFAERAVVLYRSTGEVARDAAGDRPPNCTIPVVEGTACNLDDYVPGTNASIFSPQGGVRIGMVDLARLGQAILNEDSRLLDPPGFARLKRPESPIAGSAPLFCFYGLAVQTLHPGLAGCNDDLFPDVARRYGHAGEAYGLRSGLWIDPEGRRGIAYFVTAVPEPEVEDTGGFSDEERALVARAVEIASRGKGRD</sequence>
<proteinExistence type="predicted"/>
<evidence type="ECO:0000313" key="3">
    <source>
        <dbReference type="EMBL" id="QPD00328.1"/>
    </source>
</evidence>
<dbReference type="KEGG" id="qso:IRL76_00880"/>
<feature type="signal peptide" evidence="1">
    <location>
        <begin position="1"/>
        <end position="23"/>
    </location>
</feature>
<dbReference type="PROSITE" id="PS51257">
    <property type="entry name" value="PROKAR_LIPOPROTEIN"/>
    <property type="match status" value="1"/>
</dbReference>
<keyword evidence="4" id="KW-1185">Reference proteome</keyword>
<accession>A0A7S8F753</accession>